<dbReference type="KEGG" id="cfj:CFIO01_00568"/>
<dbReference type="Proteomes" id="UP000020467">
    <property type="component" value="Unassembled WGS sequence"/>
</dbReference>
<accession>A0A010RVA4</accession>
<dbReference type="EMBL" id="JARH01000341">
    <property type="protein sequence ID" value="EXF82054.1"/>
    <property type="molecule type" value="Genomic_DNA"/>
</dbReference>
<gene>
    <name evidence="1" type="ORF">CFIO01_00568</name>
</gene>
<keyword evidence="2" id="KW-1185">Reference proteome</keyword>
<reference evidence="1 2" key="1">
    <citation type="submission" date="2014-02" db="EMBL/GenBank/DDBJ databases">
        <title>The genome sequence of Colletotrichum fioriniae PJ7.</title>
        <authorList>
            <person name="Baroncelli R."/>
            <person name="Thon M.R."/>
        </authorList>
    </citation>
    <scope>NUCLEOTIDE SEQUENCE [LARGE SCALE GENOMIC DNA]</scope>
    <source>
        <strain evidence="1 2">PJ7</strain>
    </source>
</reference>
<proteinExistence type="predicted"/>
<dbReference type="HOGENOM" id="CLU_1740382_0_0_1"/>
<name>A0A010RVA4_9PEZI</name>
<comment type="caution">
    <text evidence="1">The sequence shown here is derived from an EMBL/GenBank/DDBJ whole genome shotgun (WGS) entry which is preliminary data.</text>
</comment>
<dbReference type="AlphaFoldDB" id="A0A010RVA4"/>
<organism evidence="1 2">
    <name type="scientific">Colletotrichum fioriniae PJ7</name>
    <dbReference type="NCBI Taxonomy" id="1445577"/>
    <lineage>
        <taxon>Eukaryota</taxon>
        <taxon>Fungi</taxon>
        <taxon>Dikarya</taxon>
        <taxon>Ascomycota</taxon>
        <taxon>Pezizomycotina</taxon>
        <taxon>Sordariomycetes</taxon>
        <taxon>Hypocreomycetidae</taxon>
        <taxon>Glomerellales</taxon>
        <taxon>Glomerellaceae</taxon>
        <taxon>Colletotrichum</taxon>
        <taxon>Colletotrichum acutatum species complex</taxon>
    </lineage>
</organism>
<protein>
    <submittedName>
        <fullName evidence="1">Uncharacterized protein</fullName>
    </submittedName>
</protein>
<evidence type="ECO:0000313" key="2">
    <source>
        <dbReference type="Proteomes" id="UP000020467"/>
    </source>
</evidence>
<sequence length="150" mass="16105">MATREVQALTATIAPVEMPELLESEAAGDAVDVGDATLVRLPEVTGEADAVSAEDAVAVADAEVTSVAAGTSPRSDFVSLFHLTVSVKHARRTFNLYPRPPAILRDRRRDNLPEPVGTRRAEAAIRRRLPVVTAPRHHVPDNRADGRLGT</sequence>
<evidence type="ECO:0000313" key="1">
    <source>
        <dbReference type="EMBL" id="EXF82054.1"/>
    </source>
</evidence>